<keyword evidence="1" id="KW-0812">Transmembrane</keyword>
<proteinExistence type="predicted"/>
<evidence type="ECO:0000313" key="3">
    <source>
        <dbReference type="EMBL" id="OGD12212.1"/>
    </source>
</evidence>
<evidence type="ECO:0000256" key="1">
    <source>
        <dbReference type="SAM" id="Phobius"/>
    </source>
</evidence>
<dbReference type="PANTHER" id="PTHR43630">
    <property type="entry name" value="POLY-BETA-1,6-N-ACETYL-D-GLUCOSAMINE SYNTHASE"/>
    <property type="match status" value="1"/>
</dbReference>
<dbReference type="PANTHER" id="PTHR43630:SF2">
    <property type="entry name" value="GLYCOSYLTRANSFERASE"/>
    <property type="match status" value="1"/>
</dbReference>
<name>A0A1F5A0T7_9BACT</name>
<keyword evidence="1" id="KW-1133">Transmembrane helix</keyword>
<evidence type="ECO:0000313" key="4">
    <source>
        <dbReference type="Proteomes" id="UP000178579"/>
    </source>
</evidence>
<evidence type="ECO:0000259" key="2">
    <source>
        <dbReference type="Pfam" id="PF00535"/>
    </source>
</evidence>
<gene>
    <name evidence="3" type="ORF">A2576_04955</name>
</gene>
<sequence>MNNNISCVILTKDEKEILKRCLRSVANLGEVIIVDDFSVDGINNFVSRPQEKLFRRKFDNITNQRMFGASHTTKKWVLFLDADECMTKSGLDEIERIIKQNKEDYYSIPRENIVLGKILKYGNWYPDYQLRLMKKDNVIFQPQGKEVSKLEIPLKHYSHQDISEWCKKYWRATGIEAKTRKNLNPSSLLRSINDVWYRLVKCRGYKDGFIGVITIFYLPVLELTIILKFISKRLWRV</sequence>
<dbReference type="EMBL" id="MEXV01000023">
    <property type="protein sequence ID" value="OGD12212.1"/>
    <property type="molecule type" value="Genomic_DNA"/>
</dbReference>
<dbReference type="Proteomes" id="UP000178579">
    <property type="component" value="Unassembled WGS sequence"/>
</dbReference>
<keyword evidence="1" id="KW-0472">Membrane</keyword>
<dbReference type="CDD" id="cd02511">
    <property type="entry name" value="Beta4Glucosyltransferase"/>
    <property type="match status" value="1"/>
</dbReference>
<organism evidence="3 4">
    <name type="scientific">Candidatus Amesbacteria bacterium RIFOXYD1_FULL_47_9</name>
    <dbReference type="NCBI Taxonomy" id="1797267"/>
    <lineage>
        <taxon>Bacteria</taxon>
        <taxon>Candidatus Amesiibacteriota</taxon>
    </lineage>
</organism>
<feature type="transmembrane region" description="Helical" evidence="1">
    <location>
        <begin position="208"/>
        <end position="230"/>
    </location>
</feature>
<dbReference type="InterPro" id="IPR029044">
    <property type="entry name" value="Nucleotide-diphossugar_trans"/>
</dbReference>
<dbReference type="AlphaFoldDB" id="A0A1F5A0T7"/>
<dbReference type="InterPro" id="IPR001173">
    <property type="entry name" value="Glyco_trans_2-like"/>
</dbReference>
<dbReference type="SUPFAM" id="SSF53448">
    <property type="entry name" value="Nucleotide-diphospho-sugar transferases"/>
    <property type="match status" value="1"/>
</dbReference>
<feature type="domain" description="Glycosyltransferase 2-like" evidence="2">
    <location>
        <begin position="6"/>
        <end position="117"/>
    </location>
</feature>
<reference evidence="3 4" key="1">
    <citation type="journal article" date="2016" name="Nat. Commun.">
        <title>Thousands of microbial genomes shed light on interconnected biogeochemical processes in an aquifer system.</title>
        <authorList>
            <person name="Anantharaman K."/>
            <person name="Brown C.T."/>
            <person name="Hug L.A."/>
            <person name="Sharon I."/>
            <person name="Castelle C.J."/>
            <person name="Probst A.J."/>
            <person name="Thomas B.C."/>
            <person name="Singh A."/>
            <person name="Wilkins M.J."/>
            <person name="Karaoz U."/>
            <person name="Brodie E.L."/>
            <person name="Williams K.H."/>
            <person name="Hubbard S.S."/>
            <person name="Banfield J.F."/>
        </authorList>
    </citation>
    <scope>NUCLEOTIDE SEQUENCE [LARGE SCALE GENOMIC DNA]</scope>
</reference>
<dbReference type="Gene3D" id="3.90.550.10">
    <property type="entry name" value="Spore Coat Polysaccharide Biosynthesis Protein SpsA, Chain A"/>
    <property type="match status" value="1"/>
</dbReference>
<dbReference type="Pfam" id="PF00535">
    <property type="entry name" value="Glycos_transf_2"/>
    <property type="match status" value="1"/>
</dbReference>
<accession>A0A1F5A0T7</accession>
<comment type="caution">
    <text evidence="3">The sequence shown here is derived from an EMBL/GenBank/DDBJ whole genome shotgun (WGS) entry which is preliminary data.</text>
</comment>
<protein>
    <recommendedName>
        <fullName evidence="2">Glycosyltransferase 2-like domain-containing protein</fullName>
    </recommendedName>
</protein>